<name>X1SWR7_9ZZZZ</name>
<sequence>RPEFALCRILTINPVEEGKFGDCQIEKAS</sequence>
<comment type="caution">
    <text evidence="1">The sequence shown here is derived from an EMBL/GenBank/DDBJ whole genome shotgun (WGS) entry which is preliminary data.</text>
</comment>
<evidence type="ECO:0000313" key="1">
    <source>
        <dbReference type="EMBL" id="GAI97408.1"/>
    </source>
</evidence>
<feature type="non-terminal residue" evidence="1">
    <location>
        <position position="1"/>
    </location>
</feature>
<dbReference type="EMBL" id="BARW01020931">
    <property type="protein sequence ID" value="GAI97408.1"/>
    <property type="molecule type" value="Genomic_DNA"/>
</dbReference>
<accession>X1SWR7</accession>
<proteinExistence type="predicted"/>
<organism evidence="1">
    <name type="scientific">marine sediment metagenome</name>
    <dbReference type="NCBI Taxonomy" id="412755"/>
    <lineage>
        <taxon>unclassified sequences</taxon>
        <taxon>metagenomes</taxon>
        <taxon>ecological metagenomes</taxon>
    </lineage>
</organism>
<dbReference type="AlphaFoldDB" id="X1SWR7"/>
<protein>
    <submittedName>
        <fullName evidence="1">Uncharacterized protein</fullName>
    </submittedName>
</protein>
<gene>
    <name evidence="1" type="ORF">S12H4_35265</name>
</gene>
<reference evidence="1" key="1">
    <citation type="journal article" date="2014" name="Front. Microbiol.">
        <title>High frequency of phylogenetically diverse reductive dehalogenase-homologous genes in deep subseafloor sedimentary metagenomes.</title>
        <authorList>
            <person name="Kawai M."/>
            <person name="Futagami T."/>
            <person name="Toyoda A."/>
            <person name="Takaki Y."/>
            <person name="Nishi S."/>
            <person name="Hori S."/>
            <person name="Arai W."/>
            <person name="Tsubouchi T."/>
            <person name="Morono Y."/>
            <person name="Uchiyama I."/>
            <person name="Ito T."/>
            <person name="Fujiyama A."/>
            <person name="Inagaki F."/>
            <person name="Takami H."/>
        </authorList>
    </citation>
    <scope>NUCLEOTIDE SEQUENCE</scope>
    <source>
        <strain evidence="1">Expedition CK06-06</strain>
    </source>
</reference>